<dbReference type="EMBL" id="CP001813">
    <property type="protein sequence ID" value="ADL36367.1"/>
    <property type="molecule type" value="Genomic_DNA"/>
</dbReference>
<evidence type="ECO:0000313" key="3">
    <source>
        <dbReference type="Proteomes" id="UP000001299"/>
    </source>
</evidence>
<dbReference type="Proteomes" id="UP000001299">
    <property type="component" value="Plasmid pCY186"/>
</dbReference>
<accession>E0S4N5</accession>
<geneLocation type="plasmid" evidence="2 3">
    <name>pCY186</name>
</geneLocation>
<dbReference type="KEGG" id="bpb:bpr_IV002"/>
<evidence type="ECO:0000259" key="1">
    <source>
        <dbReference type="Pfam" id="PF21522"/>
    </source>
</evidence>
<dbReference type="AlphaFoldDB" id="E0S4N5"/>
<organism evidence="2 3">
    <name type="scientific">Butyrivibrio proteoclasticus (strain ATCC 51982 / DSM 14932 / B316)</name>
    <name type="common">Clostridium proteoclasticum</name>
    <dbReference type="NCBI Taxonomy" id="515622"/>
    <lineage>
        <taxon>Bacteria</taxon>
        <taxon>Bacillati</taxon>
        <taxon>Bacillota</taxon>
        <taxon>Clostridia</taxon>
        <taxon>Lachnospirales</taxon>
        <taxon>Lachnospiraceae</taxon>
        <taxon>Butyrivibrio</taxon>
    </lineage>
</organism>
<dbReference type="HOGENOM" id="CLU_072750_1_0_9"/>
<dbReference type="Pfam" id="PF21522">
    <property type="entry name" value="MreB-like_C"/>
    <property type="match status" value="1"/>
</dbReference>
<keyword evidence="3" id="KW-1185">Reference proteome</keyword>
<keyword evidence="2" id="KW-0614">Plasmid</keyword>
<evidence type="ECO:0000313" key="2">
    <source>
        <dbReference type="EMBL" id="ADL36367.1"/>
    </source>
</evidence>
<dbReference type="RefSeq" id="WP_013283016.1">
    <property type="nucleotide sequence ID" value="NC_014390.1"/>
</dbReference>
<dbReference type="Gene3D" id="3.30.420.40">
    <property type="match status" value="2"/>
</dbReference>
<sequence>MRAINIGVDVGNYDTKTSHSKIPSGYREYASKPEIATKILEYNGKYYVPEISERKPYVVDKTQNDQCLILTLIGIAEELLYIAKESAGEGQIQTELDKYDHIKLGVGLPPGHFNAYSAKTLEYYKEKFEGTVEFKYKNKKFCFSVDTIRLFPQDFVAVYKNQHCQTAKKKRYYIVGIGGGTTDVIPVVNGQPDVNNCFSLQLGTRVMYRKICAEVQRQYGEMLDESLVEDVLNGDETILPDEYIDLIKAGAKTHFEDIVNGCIQQGVKLSLYPVVFYGGGCLLLREQIEENSQLKDPEILEDVNANAKAYALCLGA</sequence>
<proteinExistence type="predicted"/>
<gene>
    <name evidence="2" type="ordered locus">bpr_IV002</name>
</gene>
<reference evidence="2 3" key="1">
    <citation type="journal article" date="2010" name="PLoS ONE">
        <title>The glycobiome of the rumen bacterium Butyrivibrio proteoclasticus B316(T) highlights adaptation to a polysaccharide-rich environment.</title>
        <authorList>
            <person name="Kelly W.J."/>
            <person name="Leahy S.C."/>
            <person name="Altermann E."/>
            <person name="Yeoman C.J."/>
            <person name="Dunne J.C."/>
            <person name="Kong Z."/>
            <person name="Pacheco D.M."/>
            <person name="Li D."/>
            <person name="Noel S.J."/>
            <person name="Moon C.D."/>
            <person name="Cookson A.L."/>
            <person name="Attwood G.T."/>
        </authorList>
    </citation>
    <scope>NUCLEOTIDE SEQUENCE [LARGE SCALE GENOMIC DNA]</scope>
    <source>
        <strain evidence="3">ATCC 51982 / DSM 14932 / B316</strain>
        <plasmid evidence="3">Plasmid pCY186</plasmid>
    </source>
</reference>
<dbReference type="eggNOG" id="COG0849">
    <property type="taxonomic scope" value="Bacteria"/>
</dbReference>
<dbReference type="InterPro" id="IPR043129">
    <property type="entry name" value="ATPase_NBD"/>
</dbReference>
<dbReference type="SUPFAM" id="SSF53067">
    <property type="entry name" value="Actin-like ATPase domain"/>
    <property type="match status" value="2"/>
</dbReference>
<protein>
    <recommendedName>
        <fullName evidence="1">Actin homologue MreB-like C-terminal domain-containing protein</fullName>
    </recommendedName>
</protein>
<feature type="domain" description="Actin homologue MreB-like C-terminal" evidence="1">
    <location>
        <begin position="174"/>
        <end position="290"/>
    </location>
</feature>
<dbReference type="InterPro" id="IPR049067">
    <property type="entry name" value="MreB-like_C"/>
</dbReference>
<name>E0S4N5_BUTPB</name>